<reference evidence="1 2" key="1">
    <citation type="submission" date="2019-02" db="EMBL/GenBank/DDBJ databases">
        <title>Genome sequencing of the rare red list fungi Hericium alpestre (H. flagellum).</title>
        <authorList>
            <person name="Buettner E."/>
            <person name="Kellner H."/>
        </authorList>
    </citation>
    <scope>NUCLEOTIDE SEQUENCE [LARGE SCALE GENOMIC DNA]</scope>
    <source>
        <strain evidence="1 2">DSM 108284</strain>
    </source>
</reference>
<comment type="caution">
    <text evidence="1">The sequence shown here is derived from an EMBL/GenBank/DDBJ whole genome shotgun (WGS) entry which is preliminary data.</text>
</comment>
<accession>A0A4Z0A6G0</accession>
<evidence type="ECO:0000313" key="1">
    <source>
        <dbReference type="EMBL" id="TFY81248.1"/>
    </source>
</evidence>
<protein>
    <submittedName>
        <fullName evidence="1">Uncharacterized protein</fullName>
    </submittedName>
</protein>
<gene>
    <name evidence="1" type="ORF">EWM64_g2758</name>
</gene>
<proteinExistence type="predicted"/>
<organism evidence="1 2">
    <name type="scientific">Hericium alpestre</name>
    <dbReference type="NCBI Taxonomy" id="135208"/>
    <lineage>
        <taxon>Eukaryota</taxon>
        <taxon>Fungi</taxon>
        <taxon>Dikarya</taxon>
        <taxon>Basidiomycota</taxon>
        <taxon>Agaricomycotina</taxon>
        <taxon>Agaricomycetes</taxon>
        <taxon>Russulales</taxon>
        <taxon>Hericiaceae</taxon>
        <taxon>Hericium</taxon>
    </lineage>
</organism>
<keyword evidence="2" id="KW-1185">Reference proteome</keyword>
<dbReference type="Proteomes" id="UP000298061">
    <property type="component" value="Unassembled WGS sequence"/>
</dbReference>
<sequence>MSYPSNSSTSNGVQAGYFSIPSQAIQSAIADHQHKAARVGKVVRGDEHAELQMQWHAAYAAFASGQMSSTEYDIVKIRILHWGNKPISP</sequence>
<dbReference type="AlphaFoldDB" id="A0A4Z0A6G0"/>
<evidence type="ECO:0000313" key="2">
    <source>
        <dbReference type="Proteomes" id="UP000298061"/>
    </source>
</evidence>
<name>A0A4Z0A6G0_9AGAM</name>
<dbReference type="EMBL" id="SFCI01000233">
    <property type="protein sequence ID" value="TFY81248.1"/>
    <property type="molecule type" value="Genomic_DNA"/>
</dbReference>